<dbReference type="InterPro" id="IPR019587">
    <property type="entry name" value="Polyketide_cyclase/dehydratase"/>
</dbReference>
<gene>
    <name evidence="1" type="ORF">F0U47_15690</name>
</gene>
<protein>
    <submittedName>
        <fullName evidence="1">SRPBCC family protein</fullName>
    </submittedName>
</protein>
<dbReference type="SUPFAM" id="SSF55961">
    <property type="entry name" value="Bet v1-like"/>
    <property type="match status" value="1"/>
</dbReference>
<dbReference type="Proteomes" id="UP000324351">
    <property type="component" value="Unassembled WGS sequence"/>
</dbReference>
<name>A0A5B1LZC9_9ACTN</name>
<dbReference type="Gene3D" id="3.30.530.20">
    <property type="match status" value="1"/>
</dbReference>
<reference evidence="1 2" key="1">
    <citation type="submission" date="2019-09" db="EMBL/GenBank/DDBJ databases">
        <title>Nocardioides panacisoli sp. nov., isolated from the soil of a ginseng field.</title>
        <authorList>
            <person name="Cho C."/>
        </authorList>
    </citation>
    <scope>NUCLEOTIDE SEQUENCE [LARGE SCALE GENOMIC DNA]</scope>
    <source>
        <strain evidence="1 2">BN140041</strain>
    </source>
</reference>
<sequence>MRAVATAVVPVPPDQVWAVLADHEAMSSWGPGVTVTVTKEGVAERNGVGAVRKIAAAGPAPAVIEEITRFDPGTALGYKALAGAPLKNYRGLVELSPVGEGTQIAWSISADQRLPLAEKAVAKTIATVLLRLLVRAVKK</sequence>
<dbReference type="AlphaFoldDB" id="A0A5B1LZC9"/>
<evidence type="ECO:0000313" key="1">
    <source>
        <dbReference type="EMBL" id="KAA1425796.1"/>
    </source>
</evidence>
<dbReference type="CDD" id="cd07821">
    <property type="entry name" value="PYR_PYL_RCAR_like"/>
    <property type="match status" value="1"/>
</dbReference>
<reference evidence="1 2" key="2">
    <citation type="submission" date="2019-09" db="EMBL/GenBank/DDBJ databases">
        <authorList>
            <person name="Jin C."/>
        </authorList>
    </citation>
    <scope>NUCLEOTIDE SEQUENCE [LARGE SCALE GENOMIC DNA]</scope>
    <source>
        <strain evidence="1 2">BN140041</strain>
    </source>
</reference>
<dbReference type="EMBL" id="VUJW01000010">
    <property type="protein sequence ID" value="KAA1425796.1"/>
    <property type="molecule type" value="Genomic_DNA"/>
</dbReference>
<accession>A0A5B1LZC9</accession>
<proteinExistence type="predicted"/>
<dbReference type="Pfam" id="PF10604">
    <property type="entry name" value="Polyketide_cyc2"/>
    <property type="match status" value="1"/>
</dbReference>
<keyword evidence="2" id="KW-1185">Reference proteome</keyword>
<dbReference type="RefSeq" id="WP_149751423.1">
    <property type="nucleotide sequence ID" value="NZ_VUJW01000010.1"/>
</dbReference>
<organism evidence="1 2">
    <name type="scientific">Nocardioides antri</name>
    <dbReference type="NCBI Taxonomy" id="2607659"/>
    <lineage>
        <taxon>Bacteria</taxon>
        <taxon>Bacillati</taxon>
        <taxon>Actinomycetota</taxon>
        <taxon>Actinomycetes</taxon>
        <taxon>Propionibacteriales</taxon>
        <taxon>Nocardioidaceae</taxon>
        <taxon>Nocardioides</taxon>
    </lineage>
</organism>
<evidence type="ECO:0000313" key="2">
    <source>
        <dbReference type="Proteomes" id="UP000324351"/>
    </source>
</evidence>
<dbReference type="InterPro" id="IPR023393">
    <property type="entry name" value="START-like_dom_sf"/>
</dbReference>
<comment type="caution">
    <text evidence="1">The sequence shown here is derived from an EMBL/GenBank/DDBJ whole genome shotgun (WGS) entry which is preliminary data.</text>
</comment>